<sequence>MDPVLTLPSPPLALHRAADLHRPAAAAARGQLHRVRDGIYADAEEWAELTPWRRYLARVQAVAMTRPDAVFCLESASALLGLPVFGDPLTVHTLGGATATGRECGGVRVHAGCGDRRLVSAGGRTVTSLADTAVDLARHRHPAVGVATADAALRLDPTLSTDILTAINEQRESSRGRRRARDPLREADAAAESPLESVSRCVIRWLGFAPPILQKVFRTDGVLDRGDFWWPESSVLGEADGDLKYDGSLGDPLRALRQRRDRDIRLSRHVRTVAHWSWTEATTFAPLRAILLGHGIPLVAGEDTASLLTLRRALAPR</sequence>
<evidence type="ECO:0000256" key="1">
    <source>
        <dbReference type="SAM" id="MobiDB-lite"/>
    </source>
</evidence>
<dbReference type="OrthoDB" id="5517693at2"/>
<feature type="compositionally biased region" description="Basic and acidic residues" evidence="1">
    <location>
        <begin position="169"/>
        <end position="188"/>
    </location>
</feature>
<comment type="caution">
    <text evidence="2">The sequence shown here is derived from an EMBL/GenBank/DDBJ whole genome shotgun (WGS) entry which is preliminary data.</text>
</comment>
<gene>
    <name evidence="2" type="ORF">XI38_13890</name>
</gene>
<dbReference type="Proteomes" id="UP000037737">
    <property type="component" value="Unassembled WGS sequence"/>
</dbReference>
<keyword evidence="3" id="KW-1185">Reference proteome</keyword>
<evidence type="ECO:0008006" key="4">
    <source>
        <dbReference type="Google" id="ProtNLM"/>
    </source>
</evidence>
<name>A0A0M8MM57_9MICO</name>
<evidence type="ECO:0000313" key="2">
    <source>
        <dbReference type="EMBL" id="KOS09850.1"/>
    </source>
</evidence>
<evidence type="ECO:0000313" key="3">
    <source>
        <dbReference type="Proteomes" id="UP000037737"/>
    </source>
</evidence>
<dbReference type="KEGG" id="mcw:A8L33_12205"/>
<dbReference type="PATRIC" id="fig|84292.3.peg.2826"/>
<organism evidence="2 3">
    <name type="scientific">Microbacterium aurantiacum</name>
    <dbReference type="NCBI Taxonomy" id="162393"/>
    <lineage>
        <taxon>Bacteria</taxon>
        <taxon>Bacillati</taxon>
        <taxon>Actinomycetota</taxon>
        <taxon>Actinomycetes</taxon>
        <taxon>Micrococcales</taxon>
        <taxon>Microbacteriaceae</taxon>
        <taxon>Microbacterium</taxon>
    </lineage>
</organism>
<protein>
    <recommendedName>
        <fullName evidence="4">Transcriptional regulator, AbiEi antitoxin, Type IV TA system</fullName>
    </recommendedName>
</protein>
<dbReference type="AlphaFoldDB" id="A0A0M8MM57"/>
<reference evidence="2" key="1">
    <citation type="submission" date="2015-04" db="EMBL/GenBank/DDBJ databases">
        <title>Complete genome sequence of Microbacterium chocolatum SIT 101, a bacterium enantioselectively hydrolyzing mesomeric diesters.</title>
        <authorList>
            <person name="Li X."/>
            <person name="Xu Y."/>
        </authorList>
    </citation>
    <scope>NUCLEOTIDE SEQUENCE [LARGE SCALE GENOMIC DNA]</scope>
    <source>
        <strain evidence="2">SIT 101</strain>
    </source>
</reference>
<dbReference type="EMBL" id="LAVO01000017">
    <property type="protein sequence ID" value="KOS09850.1"/>
    <property type="molecule type" value="Genomic_DNA"/>
</dbReference>
<feature type="region of interest" description="Disordered" evidence="1">
    <location>
        <begin position="167"/>
        <end position="189"/>
    </location>
</feature>
<proteinExistence type="predicted"/>
<accession>A0A0M8MM57</accession>